<reference evidence="2 3" key="1">
    <citation type="journal article" date="2024" name="J. Plant Pathol.">
        <title>Sequence and assembly of the genome of Seiridium unicorne, isolate CBS 538.82, causal agent of cypress canker disease.</title>
        <authorList>
            <person name="Scali E."/>
            <person name="Rocca G.D."/>
            <person name="Danti R."/>
            <person name="Garbelotto M."/>
            <person name="Barberini S."/>
            <person name="Baroncelli R."/>
            <person name="Emiliani G."/>
        </authorList>
    </citation>
    <scope>NUCLEOTIDE SEQUENCE [LARGE SCALE GENOMIC DNA]</scope>
    <source>
        <strain evidence="2 3">BM-138-508</strain>
    </source>
</reference>
<keyword evidence="3" id="KW-1185">Reference proteome</keyword>
<gene>
    <name evidence="2" type="ORF">SUNI508_05078</name>
</gene>
<feature type="compositionally biased region" description="Basic residues" evidence="1">
    <location>
        <begin position="69"/>
        <end position="79"/>
    </location>
</feature>
<sequence length="593" mass="67781">MLSQVQELSRGKISNGFSLFSKSEQSSNTSNEATGRLENVPVFPAGSSSAKIKLLAARLEKIQAQQNRTKPKACSRHRPATPLRQLPPESPSSNAATLPRLTPHARGPASTHMTATPPLEPYGSVPSLHDTSGIESDYEDVYDDTNGAWNKRETISQDDDDDDDDNDNDDSKVWRFTEHWRELRDQRNALKSTFNKIDRQRSDLQDTRQKKFQAYSELDIAIQKILHQHPYLRDHLEAVRNQELVSQAQEATLDDLLDDLRQGEIQVELEERRFFTDETISRRSSSISLRGIEGVRPDNVDPLFEDFKDAVKEFYLAQEWSSELILRKSILDSKHPRQWTLDDEEFLDEFDADHQEALSEVDHWERAATKLEKECRDRNLIPKSSSLEEQGYWKNRQNHDEITLGQVPSSQDVTGSLPPSRFPLLRSNSKISAMNSFSKGNRRQRSKMFSPERIAVSASKLAPVQSAEEDFHIEPLLSRVGGDEKRDYINQWLLQRLRQSTIEANLLLAICLSIYDIRDRTQWQRDVLNCWLRDGAAIQEPISNADANVHLITSLSDTDNSQYNLRSFPLEDVQSEEQGRKQTINITDCASAP</sequence>
<feature type="region of interest" description="Disordered" evidence="1">
    <location>
        <begin position="1"/>
        <end position="43"/>
    </location>
</feature>
<feature type="region of interest" description="Disordered" evidence="1">
    <location>
        <begin position="63"/>
        <end position="169"/>
    </location>
</feature>
<comment type="caution">
    <text evidence="2">The sequence shown here is derived from an EMBL/GenBank/DDBJ whole genome shotgun (WGS) entry which is preliminary data.</text>
</comment>
<dbReference type="Proteomes" id="UP001408356">
    <property type="component" value="Unassembled WGS sequence"/>
</dbReference>
<name>A0ABR2V6H5_9PEZI</name>
<protein>
    <submittedName>
        <fullName evidence="2">Uncharacterized protein</fullName>
    </submittedName>
</protein>
<evidence type="ECO:0000313" key="3">
    <source>
        <dbReference type="Proteomes" id="UP001408356"/>
    </source>
</evidence>
<evidence type="ECO:0000313" key="2">
    <source>
        <dbReference type="EMBL" id="KAK9422070.1"/>
    </source>
</evidence>
<feature type="compositionally biased region" description="Acidic residues" evidence="1">
    <location>
        <begin position="156"/>
        <end position="168"/>
    </location>
</feature>
<evidence type="ECO:0000256" key="1">
    <source>
        <dbReference type="SAM" id="MobiDB-lite"/>
    </source>
</evidence>
<feature type="compositionally biased region" description="Polar residues" evidence="1">
    <location>
        <begin position="15"/>
        <end position="33"/>
    </location>
</feature>
<proteinExistence type="predicted"/>
<organism evidence="2 3">
    <name type="scientific">Seiridium unicorne</name>
    <dbReference type="NCBI Taxonomy" id="138068"/>
    <lineage>
        <taxon>Eukaryota</taxon>
        <taxon>Fungi</taxon>
        <taxon>Dikarya</taxon>
        <taxon>Ascomycota</taxon>
        <taxon>Pezizomycotina</taxon>
        <taxon>Sordariomycetes</taxon>
        <taxon>Xylariomycetidae</taxon>
        <taxon>Amphisphaeriales</taxon>
        <taxon>Sporocadaceae</taxon>
        <taxon>Seiridium</taxon>
    </lineage>
</organism>
<accession>A0ABR2V6H5</accession>
<dbReference type="EMBL" id="JARVKF010000135">
    <property type="protein sequence ID" value="KAK9422070.1"/>
    <property type="molecule type" value="Genomic_DNA"/>
</dbReference>